<protein>
    <submittedName>
        <fullName evidence="1">Uncharacterized protein</fullName>
    </submittedName>
</protein>
<name>A0A226WRW4_CABSO</name>
<evidence type="ECO:0000313" key="2">
    <source>
        <dbReference type="Proteomes" id="UP000214720"/>
    </source>
</evidence>
<accession>A0A226WRW4</accession>
<organism evidence="1 2">
    <name type="scientific">Caballeronia sordidicola</name>
    <name type="common">Burkholderia sordidicola</name>
    <dbReference type="NCBI Taxonomy" id="196367"/>
    <lineage>
        <taxon>Bacteria</taxon>
        <taxon>Pseudomonadati</taxon>
        <taxon>Pseudomonadota</taxon>
        <taxon>Betaproteobacteria</taxon>
        <taxon>Burkholderiales</taxon>
        <taxon>Burkholderiaceae</taxon>
        <taxon>Caballeronia</taxon>
    </lineage>
</organism>
<comment type="caution">
    <text evidence="1">The sequence shown here is derived from an EMBL/GenBank/DDBJ whole genome shotgun (WGS) entry which is preliminary data.</text>
</comment>
<evidence type="ECO:0000313" key="1">
    <source>
        <dbReference type="EMBL" id="OXC73843.1"/>
    </source>
</evidence>
<dbReference type="EMBL" id="MTHB01000235">
    <property type="protein sequence ID" value="OXC73843.1"/>
    <property type="molecule type" value="Genomic_DNA"/>
</dbReference>
<reference evidence="2" key="1">
    <citation type="submission" date="2017-01" db="EMBL/GenBank/DDBJ databases">
        <title>Genome Analysis of Deinococcus marmoris KOPRI26562.</title>
        <authorList>
            <person name="Kim J.H."/>
            <person name="Oh H.-M."/>
        </authorList>
    </citation>
    <scope>NUCLEOTIDE SEQUENCE [LARGE SCALE GENOMIC DNA]</scope>
    <source>
        <strain evidence="2">PAMC 26633</strain>
    </source>
</reference>
<dbReference type="Proteomes" id="UP000214720">
    <property type="component" value="Unassembled WGS sequence"/>
</dbReference>
<proteinExistence type="predicted"/>
<dbReference type="AlphaFoldDB" id="A0A226WRW4"/>
<gene>
    <name evidence="1" type="ORF">BSU04_34790</name>
</gene>
<sequence>MDKPTRRVPVALTRTRTRIRSLVARYSFKLDRSTRNSAMSSSPRLKARSCA</sequence>